<dbReference type="Proteomes" id="UP000662637">
    <property type="component" value="Unassembled WGS sequence"/>
</dbReference>
<evidence type="ECO:0000313" key="2">
    <source>
        <dbReference type="EMBL" id="VTJ60822.1"/>
    </source>
</evidence>
<accession>A0A5E4AW88</accession>
<dbReference type="Proteomes" id="UP000335636">
    <property type="component" value="Unassembled WGS sequence"/>
</dbReference>
<organism evidence="2 3">
    <name type="scientific">Marmota monax</name>
    <name type="common">Woodchuck</name>
    <dbReference type="NCBI Taxonomy" id="9995"/>
    <lineage>
        <taxon>Eukaryota</taxon>
        <taxon>Metazoa</taxon>
        <taxon>Chordata</taxon>
        <taxon>Craniata</taxon>
        <taxon>Vertebrata</taxon>
        <taxon>Euteleostomi</taxon>
        <taxon>Mammalia</taxon>
        <taxon>Eutheria</taxon>
        <taxon>Euarchontoglires</taxon>
        <taxon>Glires</taxon>
        <taxon>Rodentia</taxon>
        <taxon>Sciuromorpha</taxon>
        <taxon>Sciuridae</taxon>
        <taxon>Xerinae</taxon>
        <taxon>Marmotini</taxon>
        <taxon>Marmota</taxon>
    </lineage>
</organism>
<reference evidence="1" key="2">
    <citation type="submission" date="2020-08" db="EMBL/GenBank/DDBJ databases">
        <authorList>
            <person name="Shumante A."/>
            <person name="Zimin A.V."/>
            <person name="Puiu D."/>
            <person name="Salzberg S.L."/>
        </authorList>
    </citation>
    <scope>NUCLEOTIDE SEQUENCE</scope>
    <source>
        <strain evidence="1">WC2-LM</strain>
        <tissue evidence="1">Liver</tissue>
    </source>
</reference>
<proteinExistence type="predicted"/>
<reference evidence="2 3" key="1">
    <citation type="submission" date="2019-04" db="EMBL/GenBank/DDBJ databases">
        <authorList>
            <person name="Alioto T."/>
            <person name="Alioto T."/>
        </authorList>
    </citation>
    <scope>NUCLEOTIDE SEQUENCE [LARGE SCALE GENOMIC DNA]</scope>
</reference>
<name>A0A5E4AW88_MARMO</name>
<evidence type="ECO:0000313" key="3">
    <source>
        <dbReference type="Proteomes" id="UP000335636"/>
    </source>
</evidence>
<sequence>MTRRRTYWVPNSSGGPVNLGFDISDDVVSGLGYKTYTLQDGPGSQQERKPATRGAVDGLPWEQYQATWRTMIPFRPQPR</sequence>
<keyword evidence="3" id="KW-1185">Reference proteome</keyword>
<dbReference type="AlphaFoldDB" id="A0A5E4AW88"/>
<gene>
    <name evidence="1" type="ORF">GHT09_007099</name>
    <name evidence="2" type="ORF">MONAX_5E043995</name>
</gene>
<dbReference type="EMBL" id="WJEC01000687">
    <property type="protein sequence ID" value="KAF7481676.1"/>
    <property type="molecule type" value="Genomic_DNA"/>
</dbReference>
<protein>
    <submittedName>
        <fullName evidence="2">Uncharacterized protein</fullName>
    </submittedName>
</protein>
<dbReference type="EMBL" id="CABDUW010000158">
    <property type="protein sequence ID" value="VTJ60822.1"/>
    <property type="molecule type" value="Genomic_DNA"/>
</dbReference>
<evidence type="ECO:0000313" key="1">
    <source>
        <dbReference type="EMBL" id="KAF7481676.1"/>
    </source>
</evidence>